<dbReference type="CDD" id="cd02874">
    <property type="entry name" value="GH18_CFLE_spore_hydrolase"/>
    <property type="match status" value="1"/>
</dbReference>
<dbReference type="InterPro" id="IPR029070">
    <property type="entry name" value="Chitinase_insertion_sf"/>
</dbReference>
<evidence type="ECO:0000259" key="4">
    <source>
        <dbReference type="PROSITE" id="PS51910"/>
    </source>
</evidence>
<proteinExistence type="predicted"/>
<dbReference type="PROSITE" id="PS51782">
    <property type="entry name" value="LYSM"/>
    <property type="match status" value="1"/>
</dbReference>
<dbReference type="OrthoDB" id="9775889at2"/>
<gene>
    <name evidence="5" type="ORF">BKP37_08450</name>
</gene>
<dbReference type="Gene3D" id="3.10.350.10">
    <property type="entry name" value="LysM domain"/>
    <property type="match status" value="1"/>
</dbReference>
<dbReference type="Gene3D" id="3.20.20.80">
    <property type="entry name" value="Glycosidases"/>
    <property type="match status" value="1"/>
</dbReference>
<dbReference type="GO" id="GO:0012505">
    <property type="term" value="C:endomembrane system"/>
    <property type="evidence" value="ECO:0007669"/>
    <property type="project" value="TreeGrafter"/>
</dbReference>
<accession>A0A1S2LPD4</accession>
<evidence type="ECO:0000313" key="5">
    <source>
        <dbReference type="EMBL" id="OIJ14368.1"/>
    </source>
</evidence>
<keyword evidence="2" id="KW-0326">Glycosidase</keyword>
<dbReference type="Pfam" id="PF01476">
    <property type="entry name" value="LysM"/>
    <property type="match status" value="1"/>
</dbReference>
<dbReference type="SUPFAM" id="SSF51445">
    <property type="entry name" value="(Trans)glycosidases"/>
    <property type="match status" value="1"/>
</dbReference>
<evidence type="ECO:0000256" key="1">
    <source>
        <dbReference type="ARBA" id="ARBA00022801"/>
    </source>
</evidence>
<dbReference type="GO" id="GO:0005975">
    <property type="term" value="P:carbohydrate metabolic process"/>
    <property type="evidence" value="ECO:0007669"/>
    <property type="project" value="InterPro"/>
</dbReference>
<evidence type="ECO:0000256" key="2">
    <source>
        <dbReference type="ARBA" id="ARBA00023295"/>
    </source>
</evidence>
<dbReference type="InterPro" id="IPR036779">
    <property type="entry name" value="LysM_dom_sf"/>
</dbReference>
<dbReference type="PROSITE" id="PS51910">
    <property type="entry name" value="GH18_2"/>
    <property type="match status" value="1"/>
</dbReference>
<dbReference type="RefSeq" id="WP_071309169.1">
    <property type="nucleotide sequence ID" value="NZ_MLQR01000020.1"/>
</dbReference>
<dbReference type="InterPro" id="IPR001223">
    <property type="entry name" value="Glyco_hydro18_cat"/>
</dbReference>
<dbReference type="Proteomes" id="UP000179524">
    <property type="component" value="Unassembled WGS sequence"/>
</dbReference>
<dbReference type="Pfam" id="PF00704">
    <property type="entry name" value="Glyco_hydro_18"/>
    <property type="match status" value="1"/>
</dbReference>
<evidence type="ECO:0000259" key="3">
    <source>
        <dbReference type="PROSITE" id="PS51782"/>
    </source>
</evidence>
<dbReference type="CDD" id="cd00118">
    <property type="entry name" value="LysM"/>
    <property type="match status" value="1"/>
</dbReference>
<dbReference type="GO" id="GO:0008061">
    <property type="term" value="F:chitin binding"/>
    <property type="evidence" value="ECO:0007669"/>
    <property type="project" value="InterPro"/>
</dbReference>
<keyword evidence="6" id="KW-1185">Reference proteome</keyword>
<dbReference type="Gene3D" id="3.10.50.10">
    <property type="match status" value="1"/>
</dbReference>
<dbReference type="SUPFAM" id="SSF54106">
    <property type="entry name" value="LysM domain"/>
    <property type="match status" value="1"/>
</dbReference>
<name>A0A1S2LPD4_9BACI</name>
<organism evidence="5 6">
    <name type="scientific">Anaerobacillus alkalilacustris</name>
    <dbReference type="NCBI Taxonomy" id="393763"/>
    <lineage>
        <taxon>Bacteria</taxon>
        <taxon>Bacillati</taxon>
        <taxon>Bacillota</taxon>
        <taxon>Bacilli</taxon>
        <taxon>Bacillales</taxon>
        <taxon>Bacillaceae</taxon>
        <taxon>Anaerobacillus</taxon>
    </lineage>
</organism>
<sequence>MVQIAVVSSGDSLWSIANSYGVPLEILSNVNEISPETPLVPGQTLVIPTTNRFINPFFYQTPMHYRYRPIEVNAYVRVDDPNAVNIVYKYAPYLTYFNVSSYRVTFSGELTPINDDEILNAIEDTDAVPIFVITNFTGEEFSPTITRELFTNETARERFVSNLVAILAEKPYFAVNIDFEENYPEDRELYNEFLRQITPRIKEQGVLVSTTLAPKVGPSEPVAWFGGLDHDYAAHGQIVDFVNLMTYDIGGWFSGPPGAVSPLPTMRAVLDYATSVIPNDKIMLGLPLYGYDWQLPFDPTVDFAETIGPREAVNLAREVGAVIRYDYNVQAPFFTYYDTAGNEHIVWFEDARSMKAKLDLINEYSLRGASYFILGRSFPENWELLSEMFKIQKIL</sequence>
<evidence type="ECO:0000313" key="6">
    <source>
        <dbReference type="Proteomes" id="UP000179524"/>
    </source>
</evidence>
<dbReference type="AlphaFoldDB" id="A0A1S2LPD4"/>
<feature type="domain" description="GH18" evidence="4">
    <location>
        <begin position="70"/>
        <end position="395"/>
    </location>
</feature>
<dbReference type="SMART" id="SM00257">
    <property type="entry name" value="LysM"/>
    <property type="match status" value="1"/>
</dbReference>
<dbReference type="PANTHER" id="PTHR46066:SF2">
    <property type="entry name" value="CHITINASE DOMAIN-CONTAINING PROTEIN 1"/>
    <property type="match status" value="1"/>
</dbReference>
<reference evidence="5 6" key="1">
    <citation type="submission" date="2016-10" db="EMBL/GenBank/DDBJ databases">
        <title>Draft genome sequences of four alkaliphilic bacteria belonging to the Anaerobacillus genus.</title>
        <authorList>
            <person name="Bassil N.M."/>
            <person name="Lloyd J.R."/>
        </authorList>
    </citation>
    <scope>NUCLEOTIDE SEQUENCE [LARGE SCALE GENOMIC DNA]</scope>
    <source>
        <strain evidence="5 6">DSM 18345</strain>
    </source>
</reference>
<keyword evidence="1" id="KW-0378">Hydrolase</keyword>
<feature type="domain" description="LysM" evidence="3">
    <location>
        <begin position="3"/>
        <end position="47"/>
    </location>
</feature>
<dbReference type="GO" id="GO:0070492">
    <property type="term" value="F:oligosaccharide binding"/>
    <property type="evidence" value="ECO:0007669"/>
    <property type="project" value="TreeGrafter"/>
</dbReference>
<dbReference type="PANTHER" id="PTHR46066">
    <property type="entry name" value="CHITINASE DOMAIN-CONTAINING PROTEIN 1 FAMILY MEMBER"/>
    <property type="match status" value="1"/>
</dbReference>
<dbReference type="EMBL" id="MLQR01000020">
    <property type="protein sequence ID" value="OIJ14368.1"/>
    <property type="molecule type" value="Genomic_DNA"/>
</dbReference>
<dbReference type="InterPro" id="IPR041704">
    <property type="entry name" value="CFLE_GH18"/>
</dbReference>
<protein>
    <submittedName>
        <fullName evidence="5">Uncharacterized protein</fullName>
    </submittedName>
</protein>
<dbReference type="InterPro" id="IPR011583">
    <property type="entry name" value="Chitinase_II/V-like_cat"/>
</dbReference>
<comment type="caution">
    <text evidence="5">The sequence shown here is derived from an EMBL/GenBank/DDBJ whole genome shotgun (WGS) entry which is preliminary data.</text>
</comment>
<dbReference type="SMART" id="SM00636">
    <property type="entry name" value="Glyco_18"/>
    <property type="match status" value="1"/>
</dbReference>
<dbReference type="InterPro" id="IPR017853">
    <property type="entry name" value="GH"/>
</dbReference>
<dbReference type="InterPro" id="IPR018392">
    <property type="entry name" value="LysM"/>
</dbReference>
<dbReference type="GO" id="GO:0016798">
    <property type="term" value="F:hydrolase activity, acting on glycosyl bonds"/>
    <property type="evidence" value="ECO:0007669"/>
    <property type="project" value="UniProtKB-KW"/>
</dbReference>